<accession>A0AAD9M003</accession>
<name>A0AAD9M003_9PEZI</name>
<gene>
    <name evidence="1" type="ORF">LX32DRAFT_98871</name>
</gene>
<dbReference type="EMBL" id="MU842964">
    <property type="protein sequence ID" value="KAK2024465.1"/>
    <property type="molecule type" value="Genomic_DNA"/>
</dbReference>
<reference evidence="1" key="1">
    <citation type="submission" date="2021-06" db="EMBL/GenBank/DDBJ databases">
        <title>Comparative genomics, transcriptomics and evolutionary studies reveal genomic signatures of adaptation to plant cell wall in hemibiotrophic fungi.</title>
        <authorList>
            <consortium name="DOE Joint Genome Institute"/>
            <person name="Baroncelli R."/>
            <person name="Diaz J.F."/>
            <person name="Benocci T."/>
            <person name="Peng M."/>
            <person name="Battaglia E."/>
            <person name="Haridas S."/>
            <person name="Andreopoulos W."/>
            <person name="Labutti K."/>
            <person name="Pangilinan J."/>
            <person name="Floch G.L."/>
            <person name="Makela M.R."/>
            <person name="Henrissat B."/>
            <person name="Grigoriev I.V."/>
            <person name="Crouch J.A."/>
            <person name="De Vries R.P."/>
            <person name="Sukno S.A."/>
            <person name="Thon M.R."/>
        </authorList>
    </citation>
    <scope>NUCLEOTIDE SEQUENCE</scope>
    <source>
        <strain evidence="1">MAFF235873</strain>
    </source>
</reference>
<organism evidence="1 2">
    <name type="scientific">Colletotrichum zoysiae</name>
    <dbReference type="NCBI Taxonomy" id="1216348"/>
    <lineage>
        <taxon>Eukaryota</taxon>
        <taxon>Fungi</taxon>
        <taxon>Dikarya</taxon>
        <taxon>Ascomycota</taxon>
        <taxon>Pezizomycotina</taxon>
        <taxon>Sordariomycetes</taxon>
        <taxon>Hypocreomycetidae</taxon>
        <taxon>Glomerellales</taxon>
        <taxon>Glomerellaceae</taxon>
        <taxon>Colletotrichum</taxon>
        <taxon>Colletotrichum graminicola species complex</taxon>
    </lineage>
</organism>
<protein>
    <submittedName>
        <fullName evidence="1">Uncharacterized protein</fullName>
    </submittedName>
</protein>
<evidence type="ECO:0000313" key="1">
    <source>
        <dbReference type="EMBL" id="KAK2024465.1"/>
    </source>
</evidence>
<dbReference type="AlphaFoldDB" id="A0AAD9M003"/>
<sequence>MLGAGCSTTCFSPRLSVIMGMIGTDPRPPSSASLVLLCGSTGIFGEVLSTQHVKGAGGGATSPIRERPALSEACQNDDHNTEHRSAILETGLSIWGLIVAACTWGIWKTSLTTAESFCFERQGPMTPSSSLNLHQTSYFRAIEECHIGVHHQMTRGVARVVDPDQAA</sequence>
<keyword evidence="2" id="KW-1185">Reference proteome</keyword>
<evidence type="ECO:0000313" key="2">
    <source>
        <dbReference type="Proteomes" id="UP001232148"/>
    </source>
</evidence>
<proteinExistence type="predicted"/>
<comment type="caution">
    <text evidence="1">The sequence shown here is derived from an EMBL/GenBank/DDBJ whole genome shotgun (WGS) entry which is preliminary data.</text>
</comment>
<dbReference type="Proteomes" id="UP001232148">
    <property type="component" value="Unassembled WGS sequence"/>
</dbReference>